<gene>
    <name evidence="6" type="ORF">SAMN05661091_1297</name>
</gene>
<dbReference type="SUPFAM" id="SSF52540">
    <property type="entry name" value="P-loop containing nucleoside triphosphate hydrolases"/>
    <property type="match status" value="1"/>
</dbReference>
<keyword evidence="4 6" id="KW-0067">ATP-binding</keyword>
<sequence>MKPIIRAEKIIKKFNNNETVLKGIDLSISSNSFTVILGQSGSGKSTLLNVLSGLLRPTSGKVFYNDIDITKLSKRELSNLKRNELSIIFQNYLLLADLTAEENITIGMSHQKVDLSYNELTKILGIEDILYKFPSQLSGGQQQRVAIARAIIKKPHVLFCDEATGSLDEENSKIVVALLHEIKKRYGVTVIFTTHNLKIAETADRVITVKDGAVYKDIWNETPLSANEIDWEIN</sequence>
<evidence type="ECO:0000256" key="1">
    <source>
        <dbReference type="ARBA" id="ARBA00005417"/>
    </source>
</evidence>
<dbReference type="STRING" id="1313296.SAMN05661091_1297"/>
<dbReference type="Gene3D" id="3.40.50.300">
    <property type="entry name" value="P-loop containing nucleotide triphosphate hydrolases"/>
    <property type="match status" value="1"/>
</dbReference>
<dbReference type="GO" id="GO:0016887">
    <property type="term" value="F:ATP hydrolysis activity"/>
    <property type="evidence" value="ECO:0007669"/>
    <property type="project" value="InterPro"/>
</dbReference>
<dbReference type="InterPro" id="IPR003593">
    <property type="entry name" value="AAA+_ATPase"/>
</dbReference>
<dbReference type="Pfam" id="PF00005">
    <property type="entry name" value="ABC_tran"/>
    <property type="match status" value="1"/>
</dbReference>
<dbReference type="PANTHER" id="PTHR42798">
    <property type="entry name" value="LIPOPROTEIN-RELEASING SYSTEM ATP-BINDING PROTEIN LOLD"/>
    <property type="match status" value="1"/>
</dbReference>
<comment type="similarity">
    <text evidence="1">Belongs to the ABC transporter superfamily.</text>
</comment>
<keyword evidence="2" id="KW-0813">Transport</keyword>
<evidence type="ECO:0000256" key="4">
    <source>
        <dbReference type="ARBA" id="ARBA00022840"/>
    </source>
</evidence>
<name>A0A1X7GXF9_9BACL</name>
<evidence type="ECO:0000313" key="6">
    <source>
        <dbReference type="EMBL" id="SMF76257.1"/>
    </source>
</evidence>
<dbReference type="InterPro" id="IPR003439">
    <property type="entry name" value="ABC_transporter-like_ATP-bd"/>
</dbReference>
<organism evidence="6 7">
    <name type="scientific">Paenibacillus uliginis N3/975</name>
    <dbReference type="NCBI Taxonomy" id="1313296"/>
    <lineage>
        <taxon>Bacteria</taxon>
        <taxon>Bacillati</taxon>
        <taxon>Bacillota</taxon>
        <taxon>Bacilli</taxon>
        <taxon>Bacillales</taxon>
        <taxon>Paenibacillaceae</taxon>
        <taxon>Paenibacillus</taxon>
    </lineage>
</organism>
<dbReference type="SMART" id="SM00382">
    <property type="entry name" value="AAA"/>
    <property type="match status" value="1"/>
</dbReference>
<dbReference type="InterPro" id="IPR027417">
    <property type="entry name" value="P-loop_NTPase"/>
</dbReference>
<dbReference type="PROSITE" id="PS50893">
    <property type="entry name" value="ABC_TRANSPORTER_2"/>
    <property type="match status" value="1"/>
</dbReference>
<proteinExistence type="inferred from homology"/>
<dbReference type="InterPro" id="IPR017911">
    <property type="entry name" value="MacB-like_ATP-bd"/>
</dbReference>
<evidence type="ECO:0000313" key="7">
    <source>
        <dbReference type="Proteomes" id="UP000192940"/>
    </source>
</evidence>
<evidence type="ECO:0000256" key="2">
    <source>
        <dbReference type="ARBA" id="ARBA00022448"/>
    </source>
</evidence>
<dbReference type="CDD" id="cd03255">
    <property type="entry name" value="ABC_MJ0796_LolCDE_FtsE"/>
    <property type="match status" value="1"/>
</dbReference>
<accession>A0A1X7GXF9</accession>
<reference evidence="7" key="1">
    <citation type="submission" date="2017-04" db="EMBL/GenBank/DDBJ databases">
        <authorList>
            <person name="Varghese N."/>
            <person name="Submissions S."/>
        </authorList>
    </citation>
    <scope>NUCLEOTIDE SEQUENCE [LARGE SCALE GENOMIC DNA]</scope>
    <source>
        <strain evidence="7">N3/975</strain>
    </source>
</reference>
<dbReference type="RefSeq" id="WP_208918255.1">
    <property type="nucleotide sequence ID" value="NZ_LT840184.1"/>
</dbReference>
<keyword evidence="7" id="KW-1185">Reference proteome</keyword>
<feature type="domain" description="ABC transporter" evidence="5">
    <location>
        <begin position="5"/>
        <end position="233"/>
    </location>
</feature>
<dbReference type="Proteomes" id="UP000192940">
    <property type="component" value="Chromosome I"/>
</dbReference>
<dbReference type="PROSITE" id="PS00211">
    <property type="entry name" value="ABC_TRANSPORTER_1"/>
    <property type="match status" value="1"/>
</dbReference>
<evidence type="ECO:0000256" key="3">
    <source>
        <dbReference type="ARBA" id="ARBA00022741"/>
    </source>
</evidence>
<evidence type="ECO:0000259" key="5">
    <source>
        <dbReference type="PROSITE" id="PS50893"/>
    </source>
</evidence>
<dbReference type="GO" id="GO:0005524">
    <property type="term" value="F:ATP binding"/>
    <property type="evidence" value="ECO:0007669"/>
    <property type="project" value="UniProtKB-KW"/>
</dbReference>
<dbReference type="InterPro" id="IPR017871">
    <property type="entry name" value="ABC_transporter-like_CS"/>
</dbReference>
<dbReference type="AlphaFoldDB" id="A0A1X7GXF9"/>
<dbReference type="PANTHER" id="PTHR42798:SF2">
    <property type="entry name" value="ABC TRANSPORTER ATP-BINDING PROTEIN MG467-RELATED"/>
    <property type="match status" value="1"/>
</dbReference>
<keyword evidence="3" id="KW-0547">Nucleotide-binding</keyword>
<protein>
    <submittedName>
        <fullName evidence="6">Putative ABC transport system ATP-binding protein</fullName>
    </submittedName>
</protein>
<dbReference type="EMBL" id="LT840184">
    <property type="protein sequence ID" value="SMF76257.1"/>
    <property type="molecule type" value="Genomic_DNA"/>
</dbReference>